<dbReference type="GO" id="GO:0000725">
    <property type="term" value="P:recombinational repair"/>
    <property type="evidence" value="ECO:0007669"/>
    <property type="project" value="TreeGrafter"/>
</dbReference>
<dbReference type="eggNOG" id="COG0210">
    <property type="taxonomic scope" value="Bacteria"/>
</dbReference>
<dbReference type="Pfam" id="PF13361">
    <property type="entry name" value="UvrD_C"/>
    <property type="match status" value="1"/>
</dbReference>
<dbReference type="Pfam" id="PF08378">
    <property type="entry name" value="NERD"/>
    <property type="match status" value="1"/>
</dbReference>
<evidence type="ECO:0000256" key="4">
    <source>
        <dbReference type="ARBA" id="ARBA00022840"/>
    </source>
</evidence>
<protein>
    <recommendedName>
        <fullName evidence="5">DNA 3'-5' helicase II</fullName>
    </recommendedName>
</protein>
<keyword evidence="1" id="KW-0547">Nucleotide-binding</keyword>
<dbReference type="OrthoDB" id="5441773at2"/>
<dbReference type="InterPro" id="IPR027417">
    <property type="entry name" value="P-loop_NTPase"/>
</dbReference>
<evidence type="ECO:0000313" key="7">
    <source>
        <dbReference type="EMBL" id="AAZ45864.1"/>
    </source>
</evidence>
<dbReference type="GO" id="GO:0003677">
    <property type="term" value="F:DNA binding"/>
    <property type="evidence" value="ECO:0007669"/>
    <property type="project" value="InterPro"/>
</dbReference>
<dbReference type="STRING" id="159087.Daro_1108"/>
<dbReference type="GO" id="GO:0005829">
    <property type="term" value="C:cytosol"/>
    <property type="evidence" value="ECO:0007669"/>
    <property type="project" value="TreeGrafter"/>
</dbReference>
<dbReference type="Gene3D" id="3.40.50.300">
    <property type="entry name" value="P-loop containing nucleotide triphosphate hydrolases"/>
    <property type="match status" value="2"/>
</dbReference>
<sequence>MAALIPAIGTCVSRMTGGERRLAYRLEQKLEDDWLLWYDVPLGPRNVHPDFVVFNPRRGVLVLEVKDWKLDTIRDIDRQSASILTSTGLKRVSNPLEQARQYAHEVSNLLQRDPQLTINSGRMQGTLLFPWSYGVVLANISRKQFDSTNLADVIEPHRVICQDEMTESVDAEAFQERLWGMLPFARSVPLSLPQIDRIRWHLFPEIRIAAPTQNGLFDDQEPEIPDIVHVMDLQQEQLARSLGEGHRVIHGVAGSGKTLILGYRAEHLAKVCARPILVLCYNRTLAKRLTRTMASKGLADKVHVHTFHQWCRAQLVAYNADLPESGKGSDIYAAELVDRLIRAVDANIIPAGQYDAVLIDEGHDFQPEWLKLVAQMVNPSTNSLLVLYDDAQSIYGNGRHNKFSFKSLGIQAQGRTTILKINYRNTQEVLELASGIASDLLKPSASDEDGVPLVAPISAGRHGPKPLLIKLPSIQEEADYIAKHLKEAHKTGTPWSDMAVIYRDYGIGKPVLATLRKAGIPVTYQDDITFAEKEDTVKFLTMHSCKGLEFPLVAIPGAGRAVDEGRKDEEARLLYVAMTRATRELVVVGGETS</sequence>
<evidence type="ECO:0000256" key="2">
    <source>
        <dbReference type="ARBA" id="ARBA00022801"/>
    </source>
</evidence>
<dbReference type="KEGG" id="dar:Daro_1108"/>
<dbReference type="PANTHER" id="PTHR11070:SF2">
    <property type="entry name" value="ATP-DEPENDENT DNA HELICASE SRS2"/>
    <property type="match status" value="1"/>
</dbReference>
<keyword evidence="2" id="KW-0378">Hydrolase</keyword>
<feature type="domain" description="NERD" evidence="6">
    <location>
        <begin position="14"/>
        <end position="129"/>
    </location>
</feature>
<proteinExistence type="predicted"/>
<dbReference type="AlphaFoldDB" id="Q47H17"/>
<dbReference type="SUPFAM" id="SSF52540">
    <property type="entry name" value="P-loop containing nucleoside triphosphate hydrolases"/>
    <property type="match status" value="1"/>
</dbReference>
<dbReference type="PANTHER" id="PTHR11070">
    <property type="entry name" value="UVRD / RECB / PCRA DNA HELICASE FAMILY MEMBER"/>
    <property type="match status" value="1"/>
</dbReference>
<dbReference type="GO" id="GO:0005524">
    <property type="term" value="F:ATP binding"/>
    <property type="evidence" value="ECO:0007669"/>
    <property type="project" value="UniProtKB-KW"/>
</dbReference>
<organism evidence="7">
    <name type="scientific">Dechloromonas aromatica (strain RCB)</name>
    <dbReference type="NCBI Taxonomy" id="159087"/>
    <lineage>
        <taxon>Bacteria</taxon>
        <taxon>Pseudomonadati</taxon>
        <taxon>Pseudomonadota</taxon>
        <taxon>Betaproteobacteria</taxon>
        <taxon>Rhodocyclales</taxon>
        <taxon>Azonexaceae</taxon>
        <taxon>Dechloromonas</taxon>
    </lineage>
</organism>
<gene>
    <name evidence="7" type="ordered locus">Daro_1108</name>
</gene>
<dbReference type="InterPro" id="IPR011528">
    <property type="entry name" value="NERD"/>
</dbReference>
<dbReference type="GO" id="GO:0043138">
    <property type="term" value="F:3'-5' DNA helicase activity"/>
    <property type="evidence" value="ECO:0007669"/>
    <property type="project" value="TreeGrafter"/>
</dbReference>
<accession>Q47H17</accession>
<dbReference type="PROSITE" id="PS50965">
    <property type="entry name" value="NERD"/>
    <property type="match status" value="1"/>
</dbReference>
<evidence type="ECO:0000256" key="1">
    <source>
        <dbReference type="ARBA" id="ARBA00022741"/>
    </source>
</evidence>
<evidence type="ECO:0000259" key="6">
    <source>
        <dbReference type="PROSITE" id="PS50965"/>
    </source>
</evidence>
<reference evidence="7" key="1">
    <citation type="submission" date="2005-08" db="EMBL/GenBank/DDBJ databases">
        <title>Complete sequence of Dechloromonas aromatica RCB.</title>
        <authorList>
            <person name="Salinero K.K."/>
            <person name="Copeland A."/>
            <person name="Lucas S."/>
            <person name="Lapidus A."/>
            <person name="Barry K."/>
            <person name="Detter J.C."/>
            <person name="Glavina T."/>
            <person name="Hammon N."/>
            <person name="Israni S."/>
            <person name="Pitluck S."/>
            <person name="Di Bartolo G."/>
            <person name="Trong S."/>
            <person name="Schmutz J."/>
            <person name="Larimer F."/>
            <person name="Land M."/>
            <person name="Ivanova N."/>
            <person name="Richardson P."/>
        </authorList>
    </citation>
    <scope>NUCLEOTIDE SEQUENCE</scope>
    <source>
        <strain evidence="7">RCB</strain>
    </source>
</reference>
<dbReference type="GO" id="GO:0016787">
    <property type="term" value="F:hydrolase activity"/>
    <property type="evidence" value="ECO:0007669"/>
    <property type="project" value="UniProtKB-KW"/>
</dbReference>
<dbReference type="InterPro" id="IPR000212">
    <property type="entry name" value="DNA_helicase_UvrD/REP"/>
</dbReference>
<dbReference type="Pfam" id="PF13245">
    <property type="entry name" value="AAA_19"/>
    <property type="match status" value="1"/>
</dbReference>
<keyword evidence="3" id="KW-0347">Helicase</keyword>
<name>Q47H17_DECAR</name>
<dbReference type="HOGENOM" id="CLU_028798_0_0_4"/>
<keyword evidence="4" id="KW-0067">ATP-binding</keyword>
<dbReference type="InterPro" id="IPR014017">
    <property type="entry name" value="DNA_helicase_UvrD-like_C"/>
</dbReference>
<dbReference type="eggNOG" id="COG1074">
    <property type="taxonomic scope" value="Bacteria"/>
</dbReference>
<evidence type="ECO:0000256" key="5">
    <source>
        <dbReference type="ARBA" id="ARBA00034923"/>
    </source>
</evidence>
<evidence type="ECO:0000256" key="3">
    <source>
        <dbReference type="ARBA" id="ARBA00022806"/>
    </source>
</evidence>
<dbReference type="EMBL" id="CP000089">
    <property type="protein sequence ID" value="AAZ45864.1"/>
    <property type="molecule type" value="Genomic_DNA"/>
</dbReference>